<dbReference type="PANTHER" id="PTHR38442:SF1">
    <property type="entry name" value="INNER MEMBRANE PROTEIN"/>
    <property type="match status" value="1"/>
</dbReference>
<dbReference type="RefSeq" id="WP_290363767.1">
    <property type="nucleotide sequence ID" value="NZ_JAUFQU010000001.1"/>
</dbReference>
<name>A0ABT8CXX2_9FLAO</name>
<evidence type="ECO:0000256" key="1">
    <source>
        <dbReference type="SAM" id="Phobius"/>
    </source>
</evidence>
<keyword evidence="1" id="KW-0812">Transmembrane</keyword>
<protein>
    <submittedName>
        <fullName evidence="2">DUF445 domain-containing protein</fullName>
    </submittedName>
</protein>
<dbReference type="PANTHER" id="PTHR38442">
    <property type="entry name" value="INNER MEMBRANE PROTEIN-RELATED"/>
    <property type="match status" value="1"/>
</dbReference>
<comment type="caution">
    <text evidence="2">The sequence shown here is derived from an EMBL/GenBank/DDBJ whole genome shotgun (WGS) entry which is preliminary data.</text>
</comment>
<dbReference type="Pfam" id="PF04286">
    <property type="entry name" value="DUF445"/>
    <property type="match status" value="1"/>
</dbReference>
<keyword evidence="1" id="KW-0472">Membrane</keyword>
<dbReference type="EMBL" id="JAUFQU010000001">
    <property type="protein sequence ID" value="MDN3707814.1"/>
    <property type="molecule type" value="Genomic_DNA"/>
</dbReference>
<organism evidence="2 3">
    <name type="scientific">Paenimyroides ceti</name>
    <dbReference type="NCBI Taxonomy" id="395087"/>
    <lineage>
        <taxon>Bacteria</taxon>
        <taxon>Pseudomonadati</taxon>
        <taxon>Bacteroidota</taxon>
        <taxon>Flavobacteriia</taxon>
        <taxon>Flavobacteriales</taxon>
        <taxon>Flavobacteriaceae</taxon>
        <taxon>Paenimyroides</taxon>
    </lineage>
</organism>
<proteinExistence type="predicted"/>
<evidence type="ECO:0000313" key="2">
    <source>
        <dbReference type="EMBL" id="MDN3707814.1"/>
    </source>
</evidence>
<feature type="transmembrane region" description="Helical" evidence="1">
    <location>
        <begin position="47"/>
        <end position="67"/>
    </location>
</feature>
<keyword evidence="3" id="KW-1185">Reference proteome</keyword>
<feature type="transmembrane region" description="Helical" evidence="1">
    <location>
        <begin position="14"/>
        <end position="35"/>
    </location>
</feature>
<evidence type="ECO:0000313" key="3">
    <source>
        <dbReference type="Proteomes" id="UP001242368"/>
    </source>
</evidence>
<gene>
    <name evidence="2" type="ORF">QW060_11895</name>
</gene>
<accession>A0ABT8CXX2</accession>
<feature type="transmembrane region" description="Helical" evidence="1">
    <location>
        <begin position="394"/>
        <end position="412"/>
    </location>
</feature>
<sequence>MAIDKRQQLRKHKFIATGLFVVMVITYFLMVYGIKYSDAAWMHYVKAFSEAGMVGALADWFAVTALFRYPMGIKIPHTNLIENSKNAIGDNLGTFVTENFLTPGTIRPYINKLNVADFISDWLNQPKNKLLITTEINRLLSGILYKMDDEMISNLFAKKGKEAIDNLPFEVFASKGLEYIIENNEHNKLINLIIPEAKGYIENNRGAIYDKVVEKQPLLGLIGGKSVTNQLISGITSFLNDVEENEAHEIRNEITRKLFEVSEELRTSDEWKQKFTSLKNEFISMEKIQNYANDAWLNLKKEIILNLENKTSVLNTYIEKNIDELAHNLSTDQQWKDKINSFVKQFVYKLALRNSKEVGTIISTTVENWDGKELSEKLELEVGKDLQYIRINGTIVGGLVGLIIYIVTEFIFS</sequence>
<reference evidence="3" key="1">
    <citation type="journal article" date="2019" name="Int. J. Syst. Evol. Microbiol.">
        <title>The Global Catalogue of Microorganisms (GCM) 10K type strain sequencing project: providing services to taxonomists for standard genome sequencing and annotation.</title>
        <authorList>
            <consortium name="The Broad Institute Genomics Platform"/>
            <consortium name="The Broad Institute Genome Sequencing Center for Infectious Disease"/>
            <person name="Wu L."/>
            <person name="Ma J."/>
        </authorList>
    </citation>
    <scope>NUCLEOTIDE SEQUENCE [LARGE SCALE GENOMIC DNA]</scope>
    <source>
        <strain evidence="3">CECT 7184</strain>
    </source>
</reference>
<dbReference type="Proteomes" id="UP001242368">
    <property type="component" value="Unassembled WGS sequence"/>
</dbReference>
<keyword evidence="1" id="KW-1133">Transmembrane helix</keyword>
<dbReference type="InterPro" id="IPR007383">
    <property type="entry name" value="DUF445"/>
</dbReference>